<evidence type="ECO:0000256" key="7">
    <source>
        <dbReference type="ARBA" id="ARBA00023136"/>
    </source>
</evidence>
<evidence type="ECO:0000256" key="8">
    <source>
        <dbReference type="SAM" id="Phobius"/>
    </source>
</evidence>
<dbReference type="SUPFAM" id="SSF103473">
    <property type="entry name" value="MFS general substrate transporter"/>
    <property type="match status" value="1"/>
</dbReference>
<dbReference type="eggNOG" id="COG2814">
    <property type="taxonomic scope" value="Bacteria"/>
</dbReference>
<feature type="transmembrane region" description="Helical" evidence="8">
    <location>
        <begin position="200"/>
        <end position="221"/>
    </location>
</feature>
<gene>
    <name evidence="10" type="ORF">FD35_GL001430</name>
</gene>
<feature type="transmembrane region" description="Helical" evidence="8">
    <location>
        <begin position="134"/>
        <end position="156"/>
    </location>
</feature>
<feature type="transmembrane region" description="Helical" evidence="8">
    <location>
        <begin position="168"/>
        <end position="188"/>
    </location>
</feature>
<dbReference type="EMBL" id="AZFF01000024">
    <property type="protein sequence ID" value="KRL53126.1"/>
    <property type="molecule type" value="Genomic_DNA"/>
</dbReference>
<name>A0A0R1R7Y4_9LACO</name>
<feature type="transmembrane region" description="Helical" evidence="8">
    <location>
        <begin position="360"/>
        <end position="379"/>
    </location>
</feature>
<keyword evidence="4" id="KW-1003">Cell membrane</keyword>
<protein>
    <submittedName>
        <fullName evidence="10">Transport protein</fullName>
    </submittedName>
</protein>
<evidence type="ECO:0000256" key="6">
    <source>
        <dbReference type="ARBA" id="ARBA00022989"/>
    </source>
</evidence>
<feature type="transmembrane region" description="Helical" evidence="8">
    <location>
        <begin position="12"/>
        <end position="31"/>
    </location>
</feature>
<feature type="domain" description="Major facilitator superfamily (MFS) profile" evidence="9">
    <location>
        <begin position="9"/>
        <end position="461"/>
    </location>
</feature>
<dbReference type="GO" id="GO:0005886">
    <property type="term" value="C:plasma membrane"/>
    <property type="evidence" value="ECO:0007669"/>
    <property type="project" value="UniProtKB-SubCell"/>
</dbReference>
<evidence type="ECO:0000313" key="11">
    <source>
        <dbReference type="Proteomes" id="UP000051999"/>
    </source>
</evidence>
<feature type="transmembrane region" description="Helical" evidence="8">
    <location>
        <begin position="299"/>
        <end position="321"/>
    </location>
</feature>
<feature type="transmembrane region" description="Helical" evidence="8">
    <location>
        <begin position="103"/>
        <end position="122"/>
    </location>
</feature>
<feature type="transmembrane region" description="Helical" evidence="8">
    <location>
        <begin position="51"/>
        <end position="70"/>
    </location>
</feature>
<dbReference type="Proteomes" id="UP000051999">
    <property type="component" value="Unassembled WGS sequence"/>
</dbReference>
<keyword evidence="5 8" id="KW-0812">Transmembrane</keyword>
<feature type="transmembrane region" description="Helical" evidence="8">
    <location>
        <begin position="333"/>
        <end position="354"/>
    </location>
</feature>
<sequence length="464" mass="50125">MQQRTLNSRLILAIFATGLMSFAGVVVETAMNITFPVLMRQFNISTGTVQWLTTGYLLIVATFVPISSFLKRRFKTRTLFLTANLLFIAGLIVDTFAPTFGVLLLGRLIQGVATGIALPLMFNIILEQAPMDKIGLLMGIGTLVTAVAPALGPTYGGLIVSNLNWRDIFMFLIPLLLLSLITGLLTIRQVNKTEKVHFDVLSWGLVALTFISFILGLSNMAHVTTQPWPVILGIVIGCLALAAFIWRSKRIDQPLIKLTVFSQPVFSWHLLAFFLVQISALGLSFLLPNFLQLVNGKSALIAGLVVLPGAALGALFAPLGGTILDHFGPTRPILTGAFCQLVALGGMMFGTSSLTPGIILSWYLLYMFGTGLSFGNIMTTGLKSLSDQQQSDGNAIYNTVQQFAGAVGTAIVSAVVALTQAGSTHSFTFRTQLGTHRGFIVLAVLLLINFFVLVHGLRLNHKKL</sequence>
<dbReference type="RefSeq" id="WP_017260651.1">
    <property type="nucleotide sequence ID" value="NZ_AUAW01000026.1"/>
</dbReference>
<feature type="transmembrane region" description="Helical" evidence="8">
    <location>
        <begin position="400"/>
        <end position="419"/>
    </location>
</feature>
<dbReference type="InterPro" id="IPR004638">
    <property type="entry name" value="EmrB-like"/>
</dbReference>
<feature type="transmembrane region" description="Helical" evidence="8">
    <location>
        <begin position="439"/>
        <end position="457"/>
    </location>
</feature>
<keyword evidence="3" id="KW-0813">Transport</keyword>
<keyword evidence="6 8" id="KW-1133">Transmembrane helix</keyword>
<reference evidence="10 11" key="1">
    <citation type="journal article" date="2015" name="Genome Announc.">
        <title>Expanding the biotechnology potential of lactobacilli through comparative genomics of 213 strains and associated genera.</title>
        <authorList>
            <person name="Sun Z."/>
            <person name="Harris H.M."/>
            <person name="McCann A."/>
            <person name="Guo C."/>
            <person name="Argimon S."/>
            <person name="Zhang W."/>
            <person name="Yang X."/>
            <person name="Jeffery I.B."/>
            <person name="Cooney J.C."/>
            <person name="Kagawa T.F."/>
            <person name="Liu W."/>
            <person name="Song Y."/>
            <person name="Salvetti E."/>
            <person name="Wrobel A."/>
            <person name="Rasinkangas P."/>
            <person name="Parkhill J."/>
            <person name="Rea M.C."/>
            <person name="O'Sullivan O."/>
            <person name="Ritari J."/>
            <person name="Douillard F.P."/>
            <person name="Paul Ross R."/>
            <person name="Yang R."/>
            <person name="Briner A.E."/>
            <person name="Felis G.E."/>
            <person name="de Vos W.M."/>
            <person name="Barrangou R."/>
            <person name="Klaenhammer T.R."/>
            <person name="Caufield P.W."/>
            <person name="Cui Y."/>
            <person name="Zhang H."/>
            <person name="O'Toole P.W."/>
        </authorList>
    </citation>
    <scope>NUCLEOTIDE SEQUENCE [LARGE SCALE GENOMIC DNA]</scope>
    <source>
        <strain evidence="10 11">DSM 15814</strain>
    </source>
</reference>
<dbReference type="NCBIfam" id="TIGR00711">
    <property type="entry name" value="efflux_EmrB"/>
    <property type="match status" value="1"/>
</dbReference>
<comment type="subcellular location">
    <subcellularLocation>
        <location evidence="1">Cell membrane</location>
        <topology evidence="1">Multi-pass membrane protein</topology>
    </subcellularLocation>
</comment>
<dbReference type="InterPro" id="IPR011701">
    <property type="entry name" value="MFS"/>
</dbReference>
<dbReference type="Gene3D" id="1.20.1250.20">
    <property type="entry name" value="MFS general substrate transporter like domains"/>
    <property type="match status" value="1"/>
</dbReference>
<evidence type="ECO:0000256" key="2">
    <source>
        <dbReference type="ARBA" id="ARBA00008537"/>
    </source>
</evidence>
<dbReference type="InterPro" id="IPR036259">
    <property type="entry name" value="MFS_trans_sf"/>
</dbReference>
<dbReference type="GO" id="GO:0022857">
    <property type="term" value="F:transmembrane transporter activity"/>
    <property type="evidence" value="ECO:0007669"/>
    <property type="project" value="InterPro"/>
</dbReference>
<keyword evidence="7 8" id="KW-0472">Membrane</keyword>
<evidence type="ECO:0000259" key="9">
    <source>
        <dbReference type="PROSITE" id="PS50850"/>
    </source>
</evidence>
<dbReference type="STRING" id="1114972.FD35_GL001430"/>
<dbReference type="Gene3D" id="1.20.1720.10">
    <property type="entry name" value="Multidrug resistance protein D"/>
    <property type="match status" value="1"/>
</dbReference>
<comment type="caution">
    <text evidence="10">The sequence shown here is derived from an EMBL/GenBank/DDBJ whole genome shotgun (WGS) entry which is preliminary data.</text>
</comment>
<evidence type="ECO:0000313" key="10">
    <source>
        <dbReference type="EMBL" id="KRL53126.1"/>
    </source>
</evidence>
<dbReference type="PATRIC" id="fig|1114972.6.peg.1450"/>
<evidence type="ECO:0000256" key="4">
    <source>
        <dbReference type="ARBA" id="ARBA00022475"/>
    </source>
</evidence>
<dbReference type="AlphaFoldDB" id="A0A0R1R7Y4"/>
<evidence type="ECO:0000256" key="3">
    <source>
        <dbReference type="ARBA" id="ARBA00022448"/>
    </source>
</evidence>
<dbReference type="Pfam" id="PF07690">
    <property type="entry name" value="MFS_1"/>
    <property type="match status" value="1"/>
</dbReference>
<keyword evidence="11" id="KW-1185">Reference proteome</keyword>
<proteinExistence type="inferred from homology"/>
<accession>A0A0R1R7Y4</accession>
<organism evidence="10 11">
    <name type="scientific">Furfurilactobacillus rossiae DSM 15814</name>
    <dbReference type="NCBI Taxonomy" id="1114972"/>
    <lineage>
        <taxon>Bacteria</taxon>
        <taxon>Bacillati</taxon>
        <taxon>Bacillota</taxon>
        <taxon>Bacilli</taxon>
        <taxon>Lactobacillales</taxon>
        <taxon>Lactobacillaceae</taxon>
        <taxon>Furfurilactobacillus</taxon>
    </lineage>
</organism>
<dbReference type="PANTHER" id="PTHR42718">
    <property type="entry name" value="MAJOR FACILITATOR SUPERFAMILY MULTIDRUG TRANSPORTER MFSC"/>
    <property type="match status" value="1"/>
</dbReference>
<feature type="transmembrane region" description="Helical" evidence="8">
    <location>
        <begin position="266"/>
        <end position="287"/>
    </location>
</feature>
<dbReference type="PANTHER" id="PTHR42718:SF9">
    <property type="entry name" value="MAJOR FACILITATOR SUPERFAMILY MULTIDRUG TRANSPORTER MFSC"/>
    <property type="match status" value="1"/>
</dbReference>
<dbReference type="OrthoDB" id="9816041at2"/>
<feature type="transmembrane region" description="Helical" evidence="8">
    <location>
        <begin position="227"/>
        <end position="246"/>
    </location>
</feature>
<dbReference type="InterPro" id="IPR020846">
    <property type="entry name" value="MFS_dom"/>
</dbReference>
<comment type="similarity">
    <text evidence="2">Belongs to the major facilitator superfamily. EmrB family.</text>
</comment>
<evidence type="ECO:0000256" key="5">
    <source>
        <dbReference type="ARBA" id="ARBA00022692"/>
    </source>
</evidence>
<feature type="transmembrane region" description="Helical" evidence="8">
    <location>
        <begin position="79"/>
        <end position="97"/>
    </location>
</feature>
<evidence type="ECO:0000256" key="1">
    <source>
        <dbReference type="ARBA" id="ARBA00004651"/>
    </source>
</evidence>
<dbReference type="PROSITE" id="PS50850">
    <property type="entry name" value="MFS"/>
    <property type="match status" value="1"/>
</dbReference>
<dbReference type="PRINTS" id="PR01036">
    <property type="entry name" value="TCRTETB"/>
</dbReference>